<keyword evidence="4" id="KW-1003">Cell membrane</keyword>
<dbReference type="Pfam" id="PF03591">
    <property type="entry name" value="AzlC"/>
    <property type="match status" value="1"/>
</dbReference>
<organism evidence="9 10">
    <name type="scientific">Candidatus Proximibacter danicus</name>
    <dbReference type="NCBI Taxonomy" id="2954365"/>
    <lineage>
        <taxon>Bacteria</taxon>
        <taxon>Pseudomonadati</taxon>
        <taxon>Pseudomonadota</taxon>
        <taxon>Betaproteobacteria</taxon>
        <taxon>Candidatus Proximibacter</taxon>
    </lineage>
</organism>
<evidence type="ECO:0000256" key="6">
    <source>
        <dbReference type="ARBA" id="ARBA00022989"/>
    </source>
</evidence>
<feature type="transmembrane region" description="Helical" evidence="8">
    <location>
        <begin position="136"/>
        <end position="162"/>
    </location>
</feature>
<evidence type="ECO:0000256" key="7">
    <source>
        <dbReference type="ARBA" id="ARBA00023136"/>
    </source>
</evidence>
<protein>
    <submittedName>
        <fullName evidence="9">AzlC family ABC transporter permease</fullName>
    </submittedName>
</protein>
<proteinExistence type="inferred from homology"/>
<evidence type="ECO:0000256" key="8">
    <source>
        <dbReference type="SAM" id="Phobius"/>
    </source>
</evidence>
<dbReference type="GO" id="GO:0005886">
    <property type="term" value="C:plasma membrane"/>
    <property type="evidence" value="ECO:0007669"/>
    <property type="project" value="UniProtKB-SubCell"/>
</dbReference>
<feature type="transmembrane region" description="Helical" evidence="8">
    <location>
        <begin position="20"/>
        <end position="43"/>
    </location>
</feature>
<dbReference type="InterPro" id="IPR011606">
    <property type="entry name" value="Brnchd-chn_aa_trnsp_permease"/>
</dbReference>
<reference evidence="9" key="1">
    <citation type="submission" date="2020-10" db="EMBL/GenBank/DDBJ databases">
        <title>Connecting structure to function with the recovery of over 1000 high-quality activated sludge metagenome-assembled genomes encoding full-length rRNA genes using long-read sequencing.</title>
        <authorList>
            <person name="Singleton C.M."/>
            <person name="Petriglieri F."/>
            <person name="Kristensen J.M."/>
            <person name="Kirkegaard R.H."/>
            <person name="Michaelsen T.Y."/>
            <person name="Andersen M.H."/>
            <person name="Karst S.M."/>
            <person name="Dueholm M.S."/>
            <person name="Nielsen P.H."/>
            <person name="Albertsen M."/>
        </authorList>
    </citation>
    <scope>NUCLEOTIDE SEQUENCE</scope>
    <source>
        <strain evidence="9">Hirt_18-Q3-R61-65_BATAC.395</strain>
    </source>
</reference>
<keyword evidence="3" id="KW-0813">Transport</keyword>
<evidence type="ECO:0000313" key="10">
    <source>
        <dbReference type="Proteomes" id="UP000886689"/>
    </source>
</evidence>
<gene>
    <name evidence="9" type="ORF">IPL58_10430</name>
</gene>
<accession>A0A9D7K1D7</accession>
<dbReference type="GO" id="GO:1903785">
    <property type="term" value="P:L-valine transmembrane transport"/>
    <property type="evidence" value="ECO:0007669"/>
    <property type="project" value="TreeGrafter"/>
</dbReference>
<dbReference type="PANTHER" id="PTHR34979">
    <property type="entry name" value="INNER MEMBRANE PROTEIN YGAZ"/>
    <property type="match status" value="1"/>
</dbReference>
<comment type="subcellular location">
    <subcellularLocation>
        <location evidence="1">Cell membrane</location>
        <topology evidence="1">Multi-pass membrane protein</topology>
    </subcellularLocation>
</comment>
<evidence type="ECO:0000256" key="1">
    <source>
        <dbReference type="ARBA" id="ARBA00004651"/>
    </source>
</evidence>
<name>A0A9D7K1D7_9PROT</name>
<evidence type="ECO:0000256" key="3">
    <source>
        <dbReference type="ARBA" id="ARBA00022448"/>
    </source>
</evidence>
<evidence type="ECO:0000256" key="4">
    <source>
        <dbReference type="ARBA" id="ARBA00022475"/>
    </source>
</evidence>
<dbReference type="EMBL" id="JADJUC010000010">
    <property type="protein sequence ID" value="MBK8524478.1"/>
    <property type="molecule type" value="Genomic_DNA"/>
</dbReference>
<evidence type="ECO:0000256" key="5">
    <source>
        <dbReference type="ARBA" id="ARBA00022692"/>
    </source>
</evidence>
<sequence length="242" mass="25839">MQPVFSPSFRAGAREGFLAFLPLSVGLIPWALVTGMSMVSVGFTPLQAMGMNVIVFAGTAQLGTLPLIAIGAPVWLIVATALALNLRFVIFSAAIAQGFRGMGTGARWLCGHLLTDGVFATCIEKMMRNEDRQWRLGYYLAPSVWTWLLWQCFALTGVLAAGSIPKNWSLEFMATIALMLLLLPMAKMRPMLVAALTGGATAVALQGMPLRLGLIVAIFAGIAAGFAAEHWHGKRDSGRAAT</sequence>
<keyword evidence="6 8" id="KW-1133">Transmembrane helix</keyword>
<keyword evidence="7 8" id="KW-0472">Membrane</keyword>
<feature type="transmembrane region" description="Helical" evidence="8">
    <location>
        <begin position="214"/>
        <end position="231"/>
    </location>
</feature>
<comment type="caution">
    <text evidence="9">The sequence shown here is derived from an EMBL/GenBank/DDBJ whole genome shotgun (WGS) entry which is preliminary data.</text>
</comment>
<dbReference type="Proteomes" id="UP000886689">
    <property type="component" value="Unassembled WGS sequence"/>
</dbReference>
<dbReference type="PANTHER" id="PTHR34979:SF1">
    <property type="entry name" value="INNER MEMBRANE PROTEIN YGAZ"/>
    <property type="match status" value="1"/>
</dbReference>
<keyword evidence="5 8" id="KW-0812">Transmembrane</keyword>
<dbReference type="AlphaFoldDB" id="A0A9D7K1D7"/>
<feature type="transmembrane region" description="Helical" evidence="8">
    <location>
        <begin position="168"/>
        <end position="184"/>
    </location>
</feature>
<comment type="similarity">
    <text evidence="2">Belongs to the AzlC family.</text>
</comment>
<evidence type="ECO:0000256" key="2">
    <source>
        <dbReference type="ARBA" id="ARBA00010735"/>
    </source>
</evidence>
<evidence type="ECO:0000313" key="9">
    <source>
        <dbReference type="EMBL" id="MBK8524478.1"/>
    </source>
</evidence>